<comment type="caution">
    <text evidence="1">The sequence shown here is derived from an EMBL/GenBank/DDBJ whole genome shotgun (WGS) entry which is preliminary data.</text>
</comment>
<evidence type="ECO:0000313" key="1">
    <source>
        <dbReference type="EMBL" id="MFC5826344.1"/>
    </source>
</evidence>
<evidence type="ECO:0000313" key="2">
    <source>
        <dbReference type="Proteomes" id="UP001596058"/>
    </source>
</evidence>
<proteinExistence type="predicted"/>
<dbReference type="RefSeq" id="WP_379515859.1">
    <property type="nucleotide sequence ID" value="NZ_JBHSPA010000024.1"/>
</dbReference>
<gene>
    <name evidence="1" type="ORF">ACFPZ3_20965</name>
</gene>
<dbReference type="EMBL" id="JBHSPA010000024">
    <property type="protein sequence ID" value="MFC5826344.1"/>
    <property type="molecule type" value="Genomic_DNA"/>
</dbReference>
<sequence>MREMLRPVDQAYERVAPGWRPQIVVAAAQMAARTSAVRDQDVVDSLQLIGADADAQLDGASVFALSFDRPNGPREYITRRQGALLTTAIETTAPADAKEQFIRDRDRHRSMEGRGMRIAKRYAPFRIATEWRRLLGDLAAAS</sequence>
<keyword evidence="2" id="KW-1185">Reference proteome</keyword>
<accession>A0ABW1CKP9</accession>
<protein>
    <submittedName>
        <fullName evidence="1">Uncharacterized protein</fullName>
    </submittedName>
</protein>
<dbReference type="Proteomes" id="UP001596058">
    <property type="component" value="Unassembled WGS sequence"/>
</dbReference>
<organism evidence="1 2">
    <name type="scientific">Nonomuraea insulae</name>
    <dbReference type="NCBI Taxonomy" id="1616787"/>
    <lineage>
        <taxon>Bacteria</taxon>
        <taxon>Bacillati</taxon>
        <taxon>Actinomycetota</taxon>
        <taxon>Actinomycetes</taxon>
        <taxon>Streptosporangiales</taxon>
        <taxon>Streptosporangiaceae</taxon>
        <taxon>Nonomuraea</taxon>
    </lineage>
</organism>
<name>A0ABW1CKP9_9ACTN</name>
<reference evidence="2" key="1">
    <citation type="journal article" date="2019" name="Int. J. Syst. Evol. Microbiol.">
        <title>The Global Catalogue of Microorganisms (GCM) 10K type strain sequencing project: providing services to taxonomists for standard genome sequencing and annotation.</title>
        <authorList>
            <consortium name="The Broad Institute Genomics Platform"/>
            <consortium name="The Broad Institute Genome Sequencing Center for Infectious Disease"/>
            <person name="Wu L."/>
            <person name="Ma J."/>
        </authorList>
    </citation>
    <scope>NUCLEOTIDE SEQUENCE [LARGE SCALE GENOMIC DNA]</scope>
    <source>
        <strain evidence="2">CCUG 53903</strain>
    </source>
</reference>